<comment type="caution">
    <text evidence="5">The sequence shown here is derived from an EMBL/GenBank/DDBJ whole genome shotgun (WGS) entry which is preliminary data.</text>
</comment>
<dbReference type="InterPro" id="IPR002346">
    <property type="entry name" value="Mopterin_DH_FAD-bd"/>
</dbReference>
<dbReference type="InterPro" id="IPR051312">
    <property type="entry name" value="Diverse_Substr_Oxidored"/>
</dbReference>
<dbReference type="Gene3D" id="3.30.43.10">
    <property type="entry name" value="Uridine Diphospho-n-acetylenolpyruvylglucosamine Reductase, domain 2"/>
    <property type="match status" value="1"/>
</dbReference>
<keyword evidence="6" id="KW-1185">Reference proteome</keyword>
<dbReference type="SUPFAM" id="SSF56176">
    <property type="entry name" value="FAD-binding/transporter-associated domain-like"/>
    <property type="match status" value="1"/>
</dbReference>
<dbReference type="InterPro" id="IPR005107">
    <property type="entry name" value="CO_DH_flav_C"/>
</dbReference>
<evidence type="ECO:0000313" key="5">
    <source>
        <dbReference type="EMBL" id="GAA3386655.1"/>
    </source>
</evidence>
<dbReference type="InterPro" id="IPR016167">
    <property type="entry name" value="FAD-bd_PCMH_sub1"/>
</dbReference>
<evidence type="ECO:0000256" key="1">
    <source>
        <dbReference type="ARBA" id="ARBA00022630"/>
    </source>
</evidence>
<dbReference type="EMBL" id="BAAAYN010000017">
    <property type="protein sequence ID" value="GAA3386655.1"/>
    <property type="molecule type" value="Genomic_DNA"/>
</dbReference>
<evidence type="ECO:0000313" key="6">
    <source>
        <dbReference type="Proteomes" id="UP001501676"/>
    </source>
</evidence>
<dbReference type="PANTHER" id="PTHR42659:SF2">
    <property type="entry name" value="XANTHINE DEHYDROGENASE SUBUNIT C-RELATED"/>
    <property type="match status" value="1"/>
</dbReference>
<keyword evidence="3" id="KW-0560">Oxidoreductase</keyword>
<dbReference type="InterPro" id="IPR016169">
    <property type="entry name" value="FAD-bd_PCMH_sub2"/>
</dbReference>
<feature type="domain" description="FAD-binding PCMH-type" evidence="4">
    <location>
        <begin position="7"/>
        <end position="183"/>
    </location>
</feature>
<dbReference type="PANTHER" id="PTHR42659">
    <property type="entry name" value="XANTHINE DEHYDROGENASE SUBUNIT C-RELATED"/>
    <property type="match status" value="1"/>
</dbReference>
<dbReference type="InterPro" id="IPR016166">
    <property type="entry name" value="FAD-bd_PCMH"/>
</dbReference>
<protein>
    <submittedName>
        <fullName evidence="5">Xanthine dehydrogenase family protein subunit M</fullName>
    </submittedName>
</protein>
<gene>
    <name evidence="5" type="ORF">GCM10020369_25610</name>
</gene>
<dbReference type="SUPFAM" id="SSF55447">
    <property type="entry name" value="CO dehydrogenase flavoprotein C-terminal domain-like"/>
    <property type="match status" value="1"/>
</dbReference>
<organism evidence="5 6">
    <name type="scientific">Cryptosporangium minutisporangium</name>
    <dbReference type="NCBI Taxonomy" id="113569"/>
    <lineage>
        <taxon>Bacteria</taxon>
        <taxon>Bacillati</taxon>
        <taxon>Actinomycetota</taxon>
        <taxon>Actinomycetes</taxon>
        <taxon>Cryptosporangiales</taxon>
        <taxon>Cryptosporangiaceae</taxon>
        <taxon>Cryptosporangium</taxon>
    </lineage>
</organism>
<reference evidence="6" key="1">
    <citation type="journal article" date="2019" name="Int. J. Syst. Evol. Microbiol.">
        <title>The Global Catalogue of Microorganisms (GCM) 10K type strain sequencing project: providing services to taxonomists for standard genome sequencing and annotation.</title>
        <authorList>
            <consortium name="The Broad Institute Genomics Platform"/>
            <consortium name="The Broad Institute Genome Sequencing Center for Infectious Disease"/>
            <person name="Wu L."/>
            <person name="Ma J."/>
        </authorList>
    </citation>
    <scope>NUCLEOTIDE SEQUENCE [LARGE SCALE GENOMIC DNA]</scope>
    <source>
        <strain evidence="6">JCM 9458</strain>
    </source>
</reference>
<proteinExistence type="predicted"/>
<keyword evidence="1" id="KW-0285">Flavoprotein</keyword>
<evidence type="ECO:0000259" key="4">
    <source>
        <dbReference type="PROSITE" id="PS51387"/>
    </source>
</evidence>
<dbReference type="Gene3D" id="3.30.465.10">
    <property type="match status" value="1"/>
</dbReference>
<name>A0ABP6SW05_9ACTN</name>
<dbReference type="Gene3D" id="3.30.390.50">
    <property type="entry name" value="CO dehydrogenase flavoprotein, C-terminal domain"/>
    <property type="match status" value="1"/>
</dbReference>
<dbReference type="Pfam" id="PF00941">
    <property type="entry name" value="FAD_binding_5"/>
    <property type="match status" value="1"/>
</dbReference>
<dbReference type="InterPro" id="IPR036318">
    <property type="entry name" value="FAD-bd_PCMH-like_sf"/>
</dbReference>
<evidence type="ECO:0000256" key="2">
    <source>
        <dbReference type="ARBA" id="ARBA00022827"/>
    </source>
</evidence>
<dbReference type="InterPro" id="IPR036683">
    <property type="entry name" value="CO_DH_flav_C_dom_sf"/>
</dbReference>
<evidence type="ECO:0000256" key="3">
    <source>
        <dbReference type="ARBA" id="ARBA00023002"/>
    </source>
</evidence>
<dbReference type="Proteomes" id="UP001501676">
    <property type="component" value="Unassembled WGS sequence"/>
</dbReference>
<keyword evidence="2" id="KW-0274">FAD</keyword>
<dbReference type="SMART" id="SM01092">
    <property type="entry name" value="CO_deh_flav_C"/>
    <property type="match status" value="1"/>
</dbReference>
<accession>A0ABP6SW05</accession>
<dbReference type="Pfam" id="PF03450">
    <property type="entry name" value="CO_deh_flav_C"/>
    <property type="match status" value="1"/>
</dbReference>
<sequence>MGDYRGMKPSAFEYHRPETLEEALTVLAELDGDGKVLAGGQSLVPMLNMRLAAPAHLVDINRLSELARIDVTPDAVTVGAIARHAEVEHSADAERVLPLLRQALSHVAHPTIRNRGTTVGSIVHADPAGEMPSVLALLGGSVQLASVSGSRAVPVDDFFLAPLESATRPGEVATSVTFPIPPPHTGTAWLEVSRRHGDYAMCGLGALVTLDEDLRISAARATYVSMGPTPVTVDFTELVGGRSYDAADWAAAARLVGSVVEPEEDIHATAEYRRHLAGVLTGRALKAAAAHAVARTEVAA</sequence>
<dbReference type="PROSITE" id="PS51387">
    <property type="entry name" value="FAD_PCMH"/>
    <property type="match status" value="1"/>
</dbReference>